<organism evidence="5 6">
    <name type="scientific">Gryllotalpicola koreensis</name>
    <dbReference type="NCBI Taxonomy" id="993086"/>
    <lineage>
        <taxon>Bacteria</taxon>
        <taxon>Bacillati</taxon>
        <taxon>Actinomycetota</taxon>
        <taxon>Actinomycetes</taxon>
        <taxon>Micrococcales</taxon>
        <taxon>Microbacteriaceae</taxon>
        <taxon>Gryllotalpicola</taxon>
    </lineage>
</organism>
<evidence type="ECO:0000313" key="5">
    <source>
        <dbReference type="EMBL" id="GAA4179380.1"/>
    </source>
</evidence>
<proteinExistence type="predicted"/>
<keyword evidence="1 2" id="KW-0238">DNA-binding</keyword>
<dbReference type="Gene3D" id="1.10.357.10">
    <property type="entry name" value="Tetracycline Repressor, domain 2"/>
    <property type="match status" value="1"/>
</dbReference>
<dbReference type="Gene3D" id="1.10.10.60">
    <property type="entry name" value="Homeodomain-like"/>
    <property type="match status" value="1"/>
</dbReference>
<dbReference type="InterPro" id="IPR036271">
    <property type="entry name" value="Tet_transcr_reg_TetR-rel_C_sf"/>
</dbReference>
<dbReference type="InterPro" id="IPR041678">
    <property type="entry name" value="TetR_C_16"/>
</dbReference>
<dbReference type="InterPro" id="IPR009057">
    <property type="entry name" value="Homeodomain-like_sf"/>
</dbReference>
<feature type="DNA-binding region" description="H-T-H motif" evidence="2">
    <location>
        <begin position="43"/>
        <end position="62"/>
    </location>
</feature>
<dbReference type="InterPro" id="IPR001647">
    <property type="entry name" value="HTH_TetR"/>
</dbReference>
<protein>
    <submittedName>
        <fullName evidence="5">TetR family transcriptional regulator</fullName>
    </submittedName>
</protein>
<dbReference type="SUPFAM" id="SSF46689">
    <property type="entry name" value="Homeodomain-like"/>
    <property type="match status" value="1"/>
</dbReference>
<dbReference type="PANTHER" id="PTHR30055">
    <property type="entry name" value="HTH-TYPE TRANSCRIPTIONAL REGULATOR RUTR"/>
    <property type="match status" value="1"/>
</dbReference>
<dbReference type="PANTHER" id="PTHR30055:SF235">
    <property type="entry name" value="TRANSCRIPTIONAL REGULATORY PROTEIN"/>
    <property type="match status" value="1"/>
</dbReference>
<evidence type="ECO:0000259" key="4">
    <source>
        <dbReference type="PROSITE" id="PS50977"/>
    </source>
</evidence>
<dbReference type="Proteomes" id="UP001501079">
    <property type="component" value="Unassembled WGS sequence"/>
</dbReference>
<dbReference type="EMBL" id="BAABBW010000005">
    <property type="protein sequence ID" value="GAA4179380.1"/>
    <property type="molecule type" value="Genomic_DNA"/>
</dbReference>
<dbReference type="InterPro" id="IPR050109">
    <property type="entry name" value="HTH-type_TetR-like_transc_reg"/>
</dbReference>
<reference evidence="6" key="1">
    <citation type="journal article" date="2019" name="Int. J. Syst. Evol. Microbiol.">
        <title>The Global Catalogue of Microorganisms (GCM) 10K type strain sequencing project: providing services to taxonomists for standard genome sequencing and annotation.</title>
        <authorList>
            <consortium name="The Broad Institute Genomics Platform"/>
            <consortium name="The Broad Institute Genome Sequencing Center for Infectious Disease"/>
            <person name="Wu L."/>
            <person name="Ma J."/>
        </authorList>
    </citation>
    <scope>NUCLEOTIDE SEQUENCE [LARGE SCALE GENOMIC DNA]</scope>
    <source>
        <strain evidence="6">JCM 17591</strain>
    </source>
</reference>
<evidence type="ECO:0000256" key="2">
    <source>
        <dbReference type="PROSITE-ProRule" id="PRU00335"/>
    </source>
</evidence>
<evidence type="ECO:0000313" key="6">
    <source>
        <dbReference type="Proteomes" id="UP001501079"/>
    </source>
</evidence>
<sequence>MVRMPEPARRRGRPRAGAQTDAREAILRAAGEEFAENGYDGTSLRAIARRASVDPALVHHYFEDKPALFHAVLSASGVVDSAFLAVLDGPRESLARGYLRYALTLYEQPAPREQMTALVRAAVGTTEMAHLSQIFVDGEVNARFAAIAAGPDPALRAGLVSTQLLGLFVARYVFEIEPLASASVDDLVELVAPTIERYLFGE</sequence>
<comment type="caution">
    <text evidence="5">The sequence shown here is derived from an EMBL/GenBank/DDBJ whole genome shotgun (WGS) entry which is preliminary data.</text>
</comment>
<dbReference type="PROSITE" id="PS50977">
    <property type="entry name" value="HTH_TETR_2"/>
    <property type="match status" value="1"/>
</dbReference>
<dbReference type="PRINTS" id="PR00455">
    <property type="entry name" value="HTHTETR"/>
</dbReference>
<evidence type="ECO:0000256" key="3">
    <source>
        <dbReference type="SAM" id="MobiDB-lite"/>
    </source>
</evidence>
<name>A0ABP8A7P1_9MICO</name>
<feature type="region of interest" description="Disordered" evidence="3">
    <location>
        <begin position="1"/>
        <end position="21"/>
    </location>
</feature>
<dbReference type="Pfam" id="PF17920">
    <property type="entry name" value="TetR_C_16"/>
    <property type="match status" value="1"/>
</dbReference>
<accession>A0ABP8A7P1</accession>
<evidence type="ECO:0000256" key="1">
    <source>
        <dbReference type="ARBA" id="ARBA00023125"/>
    </source>
</evidence>
<dbReference type="Pfam" id="PF00440">
    <property type="entry name" value="TetR_N"/>
    <property type="match status" value="1"/>
</dbReference>
<gene>
    <name evidence="5" type="ORF">GCM10022287_31580</name>
</gene>
<keyword evidence="6" id="KW-1185">Reference proteome</keyword>
<feature type="domain" description="HTH tetR-type" evidence="4">
    <location>
        <begin position="20"/>
        <end position="80"/>
    </location>
</feature>
<dbReference type="SUPFAM" id="SSF48498">
    <property type="entry name" value="Tetracyclin repressor-like, C-terminal domain"/>
    <property type="match status" value="1"/>
</dbReference>